<dbReference type="KEGG" id="bid:Bind_0681"/>
<name>B2IGE9_BEII9</name>
<sequence length="80" mass="8471">MSGQQGEHVKIKPTPIPMSEQEQQNAELDRELADTFPASDAPTVTRRETGPIGAPLGTTPQAEAAMATTGKKAKKGKGRK</sequence>
<dbReference type="AlphaFoldDB" id="B2IGE9"/>
<dbReference type="OrthoDB" id="8129930at2"/>
<reference evidence="3" key="1">
    <citation type="submission" date="2008-03" db="EMBL/GenBank/DDBJ databases">
        <title>Complete sequence of chromosome of Beijerinckia indica subsp. indica ATCC 9039.</title>
        <authorList>
            <consortium name="US DOE Joint Genome Institute"/>
            <person name="Copeland A."/>
            <person name="Lucas S."/>
            <person name="Lapidus A."/>
            <person name="Glavina del Rio T."/>
            <person name="Dalin E."/>
            <person name="Tice H."/>
            <person name="Bruce D."/>
            <person name="Goodwin L."/>
            <person name="Pitluck S."/>
            <person name="LaButti K."/>
            <person name="Schmutz J."/>
            <person name="Larimer F."/>
            <person name="Land M."/>
            <person name="Hauser L."/>
            <person name="Kyrpides N."/>
            <person name="Mikhailova N."/>
            <person name="Dunfield P.F."/>
            <person name="Dedysh S.N."/>
            <person name="Liesack W."/>
            <person name="Saw J.H."/>
            <person name="Alam M."/>
            <person name="Chen Y."/>
            <person name="Murrell J.C."/>
            <person name="Richardson P."/>
        </authorList>
    </citation>
    <scope>NUCLEOTIDE SEQUENCE [LARGE SCALE GENOMIC DNA]</scope>
    <source>
        <strain evidence="3">ATCC 9039 / DSM 1715 / NCIMB 8712</strain>
    </source>
</reference>
<gene>
    <name evidence="2" type="ordered locus">Bind_0681</name>
</gene>
<organism evidence="2 3">
    <name type="scientific">Beijerinckia indica subsp. indica (strain ATCC 9039 / DSM 1715 / NCIMB 8712)</name>
    <dbReference type="NCBI Taxonomy" id="395963"/>
    <lineage>
        <taxon>Bacteria</taxon>
        <taxon>Pseudomonadati</taxon>
        <taxon>Pseudomonadota</taxon>
        <taxon>Alphaproteobacteria</taxon>
        <taxon>Hyphomicrobiales</taxon>
        <taxon>Beijerinckiaceae</taxon>
        <taxon>Beijerinckia</taxon>
    </lineage>
</organism>
<dbReference type="Proteomes" id="UP000001695">
    <property type="component" value="Chromosome"/>
</dbReference>
<accession>B2IGE9</accession>
<feature type="region of interest" description="Disordered" evidence="1">
    <location>
        <begin position="1"/>
        <end position="80"/>
    </location>
</feature>
<proteinExistence type="predicted"/>
<evidence type="ECO:0000313" key="3">
    <source>
        <dbReference type="Proteomes" id="UP000001695"/>
    </source>
</evidence>
<dbReference type="RefSeq" id="WP_012383689.1">
    <property type="nucleotide sequence ID" value="NC_010581.1"/>
</dbReference>
<reference evidence="2 3" key="2">
    <citation type="journal article" date="2010" name="J. Bacteriol.">
        <title>Complete genome sequence of Beijerinckia indica subsp. indica.</title>
        <authorList>
            <person name="Tamas I."/>
            <person name="Dedysh S.N."/>
            <person name="Liesack W."/>
            <person name="Stott M.B."/>
            <person name="Alam M."/>
            <person name="Murrell J.C."/>
            <person name="Dunfield P.F."/>
        </authorList>
    </citation>
    <scope>NUCLEOTIDE SEQUENCE [LARGE SCALE GENOMIC DNA]</scope>
    <source>
        <strain evidence="3">ATCC 9039 / DSM 1715 / NCIMB 8712</strain>
    </source>
</reference>
<keyword evidence="3" id="KW-1185">Reference proteome</keyword>
<protein>
    <submittedName>
        <fullName evidence="2">Uncharacterized protein</fullName>
    </submittedName>
</protein>
<dbReference type="HOGENOM" id="CLU_2582608_0_0_5"/>
<evidence type="ECO:0000313" key="2">
    <source>
        <dbReference type="EMBL" id="ACB94331.1"/>
    </source>
</evidence>
<evidence type="ECO:0000256" key="1">
    <source>
        <dbReference type="SAM" id="MobiDB-lite"/>
    </source>
</evidence>
<feature type="compositionally biased region" description="Basic residues" evidence="1">
    <location>
        <begin position="71"/>
        <end position="80"/>
    </location>
</feature>
<dbReference type="EMBL" id="CP001016">
    <property type="protein sequence ID" value="ACB94331.1"/>
    <property type="molecule type" value="Genomic_DNA"/>
</dbReference>